<evidence type="ECO:0000313" key="2">
    <source>
        <dbReference type="Proteomes" id="UP000252479"/>
    </source>
</evidence>
<proteinExistence type="predicted"/>
<sequence>MFILLFSLLSYWSGTPITSLTNPDYREYNSPYNYTYLQIGAGLQQDGENIDLGGSYMLNDKLILTMHYQNQFLQGGDLPNGHNAYDSKFNQSVFSLGSMYRLPINTSLDVILGGGFSYDWYKDRNSSSTTDQIVGLDYDNKSIGINSFTGVRYSLTHKLELGADIGMKYAYHQAYLQASSEINYYFTENIALGSKASYDDHDGHIGFYIRITQ</sequence>
<gene>
    <name evidence="1" type="ORF">CIK83_00935</name>
</gene>
<evidence type="ECO:0000313" key="1">
    <source>
        <dbReference type="EMBL" id="RCS72285.1"/>
    </source>
</evidence>
<dbReference type="EMBL" id="QPGL01000001">
    <property type="protein sequence ID" value="RCS72285.1"/>
    <property type="molecule type" value="Genomic_DNA"/>
</dbReference>
<comment type="caution">
    <text evidence="1">The sequence shown here is derived from an EMBL/GenBank/DDBJ whole genome shotgun (WGS) entry which is preliminary data.</text>
</comment>
<reference evidence="1 2" key="1">
    <citation type="journal article" date="2017" name="Elife">
        <title>Extensive horizontal gene transfer in cheese-associated bacteria.</title>
        <authorList>
            <person name="Bonham K.S."/>
            <person name="Wolfe B.E."/>
            <person name="Dutton R.J."/>
        </authorList>
    </citation>
    <scope>NUCLEOTIDE SEQUENCE [LARGE SCALE GENOMIC DNA]</scope>
    <source>
        <strain evidence="1 2">JB196</strain>
    </source>
</reference>
<organism evidence="1 2">
    <name type="scientific">Vibrio casei</name>
    <dbReference type="NCBI Taxonomy" id="673372"/>
    <lineage>
        <taxon>Bacteria</taxon>
        <taxon>Pseudomonadati</taxon>
        <taxon>Pseudomonadota</taxon>
        <taxon>Gammaproteobacteria</taxon>
        <taxon>Vibrionales</taxon>
        <taxon>Vibrionaceae</taxon>
        <taxon>Vibrio</taxon>
    </lineage>
</organism>
<evidence type="ECO:0008006" key="3">
    <source>
        <dbReference type="Google" id="ProtNLM"/>
    </source>
</evidence>
<protein>
    <recommendedName>
        <fullName evidence="3">Porin family protein</fullName>
    </recommendedName>
</protein>
<name>A0A368LKG8_9VIBR</name>
<dbReference type="Proteomes" id="UP000252479">
    <property type="component" value="Unassembled WGS sequence"/>
</dbReference>
<dbReference type="GeneID" id="303187459"/>
<keyword evidence="2" id="KW-1185">Reference proteome</keyword>
<accession>A0A368LKG8</accession>
<dbReference type="AlphaFoldDB" id="A0A368LKG8"/>
<dbReference type="OrthoDB" id="6399590at2"/>
<dbReference type="RefSeq" id="WP_086960460.1">
    <property type="nucleotide sequence ID" value="NZ_AP018680.1"/>
</dbReference>